<dbReference type="PROSITE" id="PS50158">
    <property type="entry name" value="ZF_CCHC"/>
    <property type="match status" value="1"/>
</dbReference>
<keyword evidence="1" id="KW-0863">Zinc-finger</keyword>
<dbReference type="InterPro" id="IPR005312">
    <property type="entry name" value="DUF1759"/>
</dbReference>
<feature type="compositionally biased region" description="Pro residues" evidence="2">
    <location>
        <begin position="441"/>
        <end position="451"/>
    </location>
</feature>
<feature type="domain" description="Integrase catalytic" evidence="4">
    <location>
        <begin position="826"/>
        <end position="1021"/>
    </location>
</feature>
<dbReference type="Gene3D" id="4.10.60.10">
    <property type="entry name" value="Zinc finger, CCHC-type"/>
    <property type="match status" value="1"/>
</dbReference>
<evidence type="ECO:0000313" key="5">
    <source>
        <dbReference type="EnsemblMetazoa" id="LLOJ000624-PA"/>
    </source>
</evidence>
<reference evidence="5" key="1">
    <citation type="submission" date="2020-05" db="UniProtKB">
        <authorList>
            <consortium name="EnsemblMetazoa"/>
        </authorList>
    </citation>
    <scope>IDENTIFICATION</scope>
    <source>
        <strain evidence="5">Jacobina</strain>
    </source>
</reference>
<dbReference type="Gene3D" id="1.10.340.70">
    <property type="match status" value="1"/>
</dbReference>
<keyword evidence="1" id="KW-0862">Zinc</keyword>
<protein>
    <submittedName>
        <fullName evidence="5">Uncharacterized protein</fullName>
    </submittedName>
</protein>
<feature type="region of interest" description="Disordered" evidence="2">
    <location>
        <begin position="435"/>
        <end position="454"/>
    </location>
</feature>
<dbReference type="SUPFAM" id="SSF53098">
    <property type="entry name" value="Ribonuclease H-like"/>
    <property type="match status" value="1"/>
</dbReference>
<evidence type="ECO:0000256" key="2">
    <source>
        <dbReference type="SAM" id="MobiDB-lite"/>
    </source>
</evidence>
<organism evidence="5 6">
    <name type="scientific">Lutzomyia longipalpis</name>
    <name type="common">Sand fly</name>
    <dbReference type="NCBI Taxonomy" id="7200"/>
    <lineage>
        <taxon>Eukaryota</taxon>
        <taxon>Metazoa</taxon>
        <taxon>Ecdysozoa</taxon>
        <taxon>Arthropoda</taxon>
        <taxon>Hexapoda</taxon>
        <taxon>Insecta</taxon>
        <taxon>Pterygota</taxon>
        <taxon>Neoptera</taxon>
        <taxon>Endopterygota</taxon>
        <taxon>Diptera</taxon>
        <taxon>Nematocera</taxon>
        <taxon>Psychodoidea</taxon>
        <taxon>Psychodidae</taxon>
        <taxon>Lutzomyia</taxon>
        <taxon>Lutzomyia</taxon>
    </lineage>
</organism>
<name>A0A1B0C9K2_LUTLO</name>
<dbReference type="PROSITE" id="PS50994">
    <property type="entry name" value="INTEGRASE"/>
    <property type="match status" value="1"/>
</dbReference>
<feature type="region of interest" description="Disordered" evidence="2">
    <location>
        <begin position="1"/>
        <end position="41"/>
    </location>
</feature>
<feature type="region of interest" description="Disordered" evidence="2">
    <location>
        <begin position="102"/>
        <end position="134"/>
    </location>
</feature>
<dbReference type="VEuPathDB" id="VectorBase:LLONM1_001267"/>
<feature type="region of interest" description="Disordered" evidence="2">
    <location>
        <begin position="329"/>
        <end position="361"/>
    </location>
</feature>
<feature type="domain" description="CCHC-type" evidence="3">
    <location>
        <begin position="369"/>
        <end position="383"/>
    </location>
</feature>
<dbReference type="Pfam" id="PF00098">
    <property type="entry name" value="zf-CCHC"/>
    <property type="match status" value="1"/>
</dbReference>
<keyword evidence="1" id="KW-0479">Metal-binding</keyword>
<dbReference type="VEuPathDB" id="VectorBase:LLOJ000624"/>
<dbReference type="InterPro" id="IPR012337">
    <property type="entry name" value="RNaseH-like_sf"/>
</dbReference>
<evidence type="ECO:0000259" key="3">
    <source>
        <dbReference type="PROSITE" id="PS50158"/>
    </source>
</evidence>
<dbReference type="InterPro" id="IPR041588">
    <property type="entry name" value="Integrase_H2C2"/>
</dbReference>
<feature type="compositionally biased region" description="Basic and acidic residues" evidence="2">
    <location>
        <begin position="20"/>
        <end position="41"/>
    </location>
</feature>
<feature type="compositionally biased region" description="Basic and acidic residues" evidence="2">
    <location>
        <begin position="329"/>
        <end position="355"/>
    </location>
</feature>
<dbReference type="EMBL" id="AJWK01002442">
    <property type="status" value="NOT_ANNOTATED_CDS"/>
    <property type="molecule type" value="Genomic_DNA"/>
</dbReference>
<dbReference type="PANTHER" id="PTHR47331">
    <property type="entry name" value="PHD-TYPE DOMAIN-CONTAINING PROTEIN"/>
    <property type="match status" value="1"/>
</dbReference>
<proteinExistence type="predicted"/>
<dbReference type="SUPFAM" id="SSF57756">
    <property type="entry name" value="Retrovirus zinc finger-like domains"/>
    <property type="match status" value="1"/>
</dbReference>
<evidence type="ECO:0000313" key="6">
    <source>
        <dbReference type="Proteomes" id="UP000092461"/>
    </source>
</evidence>
<dbReference type="InterPro" id="IPR001584">
    <property type="entry name" value="Integrase_cat-core"/>
</dbReference>
<keyword evidence="6" id="KW-1185">Reference proteome</keyword>
<dbReference type="Pfam" id="PF18701">
    <property type="entry name" value="DUF5641"/>
    <property type="match status" value="1"/>
</dbReference>
<dbReference type="Gene3D" id="3.30.420.10">
    <property type="entry name" value="Ribonuclease H-like superfamily/Ribonuclease H"/>
    <property type="match status" value="1"/>
</dbReference>
<accession>A0A1B0C9K2</accession>
<dbReference type="Proteomes" id="UP000092461">
    <property type="component" value="Unassembled WGS sequence"/>
</dbReference>
<evidence type="ECO:0000256" key="1">
    <source>
        <dbReference type="PROSITE-ProRule" id="PRU00047"/>
    </source>
</evidence>
<dbReference type="InterPro" id="IPR036397">
    <property type="entry name" value="RNaseH_sf"/>
</dbReference>
<dbReference type="InterPro" id="IPR036875">
    <property type="entry name" value="Znf_CCHC_sf"/>
</dbReference>
<dbReference type="Pfam" id="PF03564">
    <property type="entry name" value="DUF1759"/>
    <property type="match status" value="1"/>
</dbReference>
<sequence length="1144" mass="130854">MLRTPPGGENKGETAGQESPPKDEKFRGFTEESIGKENEQELKMVPVEKSILDLEITETRMKLRLAQLEKQKAMENLHMKTSTPIPHKKTPVVAYRVDDDFDDDEPVGKVQEGPQLEEKPQLEEQPAPVVPEVPKPTERYVSDMQMFMARQTLTREVKQFDGSFREWPGFINWWRSTSAACAFTPTEDITRLDKCLKGDAREAVQFLLYDSKNVPRILDVLEKRFGRPEFLVMSMLEKVRELPAVREEDPESVMKFASAVENLMASLEIMGRTSYKENPHLIWEIVEKLPTNMKIQWSETDTSGGFGDLDVLVKFLNKKAEAAMKRIIQSRDKLSTGKAPEKGKPNQKNQKDGRKQKVMTTSEVKKKTCNICDEEGHFANNCPHLVQAALEDRRKLIMNRSLCFLCLMKGHPVAECRRKTRCSIDGCGRKHHELLHTPTERPQPTPAPSTAPPNEVVPQVNTTMYSASANTILMKIIPVFVTGPHGTFKTFAFLDDGSSITMIKASLARKMGLSGPVMPLVYQGANAASQSENDSQMVEFRVKGTFDRAKEFTVKGARTVVAMSLPKQTTDVTALAQDWRYMSQRPVEPMYDAEPEILIGVDNVALITAREVIHGAWNAPYLIRTWLGWIAMGRTGRAKVSEIVRNPLLPDEMRFSSWWRLLRATARVKVCAMLWLKKCREKRIRGENNVGEPPRIDVEDIAWAETEWIKEAQRGYAMEERTDKKSLLHGLSPSRDTDGVLRMQSRLINSPFPGRLPIILPPKHYVTKLIVMDAHLKHRHNGREQVLNFLRQRYYIPQMRATVRSSWTDCQYCKNRRARPRVPEMAPLPPVRVTESRFVFVNTGMDYFGPFNVAVGRRREKRWGVIFTCLASRAVHLEIAHSLTTSSAIMAIRRFMDRRGPIEKIYCDNGTNLRGASVEMRKAVEAIDDEQIREYLLKERVKFHFITPAAPHMGGSWERLIGTVKRVLDVILKERTPTDEILKTLFTEIEYMMNNRPLTFVSIDPQDETALTPNQLIHGHERELNPLGEFSDADMISRRPWRKSQRLADMFWQRWTREYLPELARRSKWNEKQQPIQIGDVVLISDEREARGHWPLGRIVDVMPGADGRVRTVEVQTSKGTYRRPVAKIVPLDVGASRTVGEKC</sequence>
<dbReference type="VEuPathDB" id="VectorBase:LLONM1_003257"/>
<dbReference type="PANTHER" id="PTHR47331:SF1">
    <property type="entry name" value="GAG-LIKE PROTEIN"/>
    <property type="match status" value="1"/>
</dbReference>
<dbReference type="GO" id="GO:0015074">
    <property type="term" value="P:DNA integration"/>
    <property type="evidence" value="ECO:0007669"/>
    <property type="project" value="InterPro"/>
</dbReference>
<evidence type="ECO:0000259" key="4">
    <source>
        <dbReference type="PROSITE" id="PS50994"/>
    </source>
</evidence>
<dbReference type="GO" id="GO:0008270">
    <property type="term" value="F:zinc ion binding"/>
    <property type="evidence" value="ECO:0007669"/>
    <property type="project" value="UniProtKB-KW"/>
</dbReference>
<dbReference type="InterPro" id="IPR001878">
    <property type="entry name" value="Znf_CCHC"/>
</dbReference>
<dbReference type="GO" id="GO:0003676">
    <property type="term" value="F:nucleic acid binding"/>
    <property type="evidence" value="ECO:0007669"/>
    <property type="project" value="InterPro"/>
</dbReference>
<dbReference type="InterPro" id="IPR040676">
    <property type="entry name" value="DUF5641"/>
</dbReference>
<dbReference type="Pfam" id="PF17921">
    <property type="entry name" value="Integrase_H2C2"/>
    <property type="match status" value="1"/>
</dbReference>
<dbReference type="EnsemblMetazoa" id="LLOJ000624-RA">
    <property type="protein sequence ID" value="LLOJ000624-PA"/>
    <property type="gene ID" value="LLOJ000624"/>
</dbReference>
<dbReference type="AlphaFoldDB" id="A0A1B0C9K2"/>
<dbReference type="SMART" id="SM00343">
    <property type="entry name" value="ZnF_C2HC"/>
    <property type="match status" value="2"/>
</dbReference>